<comment type="caution">
    <text evidence="5">The sequence shown here is derived from an EMBL/GenBank/DDBJ whole genome shotgun (WGS) entry which is preliminary data.</text>
</comment>
<dbReference type="RefSeq" id="WP_230590337.1">
    <property type="nucleotide sequence ID" value="NZ_JGWH01000175.1"/>
</dbReference>
<evidence type="ECO:0000313" key="5">
    <source>
        <dbReference type="EMBL" id="KCV30706.1"/>
    </source>
</evidence>
<dbReference type="PANTHER" id="PTHR30258:SF2">
    <property type="entry name" value="COMG OPERON PROTEIN 1"/>
    <property type="match status" value="1"/>
</dbReference>
<dbReference type="Pfam" id="PF00437">
    <property type="entry name" value="T2SSE"/>
    <property type="match status" value="1"/>
</dbReference>
<dbReference type="InterPro" id="IPR037257">
    <property type="entry name" value="T2SS_E_N_sf"/>
</dbReference>
<feature type="domain" description="Bacterial type II secretion system protein E" evidence="4">
    <location>
        <begin position="384"/>
        <end position="398"/>
    </location>
</feature>
<name>A0ABR4R805_BORBO</name>
<keyword evidence="2" id="KW-0547">Nucleotide-binding</keyword>
<accession>A0ABR4R805</accession>
<dbReference type="SUPFAM" id="SSF52540">
    <property type="entry name" value="P-loop containing nucleoside triphosphate hydrolases"/>
    <property type="match status" value="1"/>
</dbReference>
<dbReference type="EMBL" id="JGWH01000175">
    <property type="protein sequence ID" value="KCV30706.1"/>
    <property type="molecule type" value="Genomic_DNA"/>
</dbReference>
<dbReference type="Gene3D" id="3.30.450.90">
    <property type="match status" value="1"/>
</dbReference>
<dbReference type="InterPro" id="IPR007831">
    <property type="entry name" value="T2SS_GspE_N"/>
</dbReference>
<dbReference type="SUPFAM" id="SSF160246">
    <property type="entry name" value="EspE N-terminal domain-like"/>
    <property type="match status" value="1"/>
</dbReference>
<comment type="similarity">
    <text evidence="1">Belongs to the GSP E family.</text>
</comment>
<dbReference type="Proteomes" id="UP000025756">
    <property type="component" value="Unassembled WGS sequence"/>
</dbReference>
<dbReference type="InterPro" id="IPR001482">
    <property type="entry name" value="T2SS/T4SS_dom"/>
</dbReference>
<evidence type="ECO:0000313" key="6">
    <source>
        <dbReference type="Proteomes" id="UP000025756"/>
    </source>
</evidence>
<evidence type="ECO:0000256" key="1">
    <source>
        <dbReference type="ARBA" id="ARBA00006611"/>
    </source>
</evidence>
<dbReference type="CDD" id="cd01129">
    <property type="entry name" value="PulE-GspE-like"/>
    <property type="match status" value="1"/>
</dbReference>
<organism evidence="5 6">
    <name type="scientific">Bordetella bronchiseptica 00-P-2796</name>
    <dbReference type="NCBI Taxonomy" id="1331199"/>
    <lineage>
        <taxon>Bacteria</taxon>
        <taxon>Pseudomonadati</taxon>
        <taxon>Pseudomonadota</taxon>
        <taxon>Betaproteobacteria</taxon>
        <taxon>Burkholderiales</taxon>
        <taxon>Alcaligenaceae</taxon>
        <taxon>Bordetella</taxon>
    </lineage>
</organism>
<sequence>MTETTLSPTPAAEAGQPASTTLGGLMVERGLLTPVQLLYAEQKHTVEPLPLSRLLIQNGLAEERVVVATLAELQGIEFVAGDMLPEADPQVLAMFNRELCLTHNFLPLRRQDGELQVLLGEAVPARVAALVLQRTSLRCRFMQAEFSLVTRLIRHSYYFAQNPLESLLAREVRRLSDDPDHAFSPDKVLDYLLHLAVRERTTDIHITAEANSLHVLFRVDGVLRPMMALPPSLQRLLGYIKLTAEMDISDQRRPQDGSFRAHILDAALTIRVSTIVTEHGERMVMRLLPEHNNLSGLADLGFFTEDVERLERLFAKPNGLVLITGPTGSGKSSSLHAALRMQSLIERNVLTVEDPLEYRVPGAGQTEVNRRAGYDFTTALRHFLRHDPDVILLGEMRDAETAQAAVEAAATGHLVLSTLHVTSVFGVVPRLQPLGLDSQSIAENLLVVVNQRLVRQNCPFCAAEVAFTAAERAWLGVDEHATGRRGAGCNRCRQTGYLGRLPAYEILEIDETLANAIADSAGREAIRSLAHARGFRGMAELARERVRRGQTTAEEVLRVVGDGPAP</sequence>
<evidence type="ECO:0000256" key="2">
    <source>
        <dbReference type="ARBA" id="ARBA00022741"/>
    </source>
</evidence>
<protein>
    <submittedName>
        <fullName evidence="5">Type II/IV secretion system protein</fullName>
    </submittedName>
</protein>
<evidence type="ECO:0000259" key="4">
    <source>
        <dbReference type="PROSITE" id="PS00662"/>
    </source>
</evidence>
<dbReference type="Pfam" id="PF05157">
    <property type="entry name" value="MshEN"/>
    <property type="match status" value="1"/>
</dbReference>
<dbReference type="InterPro" id="IPR027417">
    <property type="entry name" value="P-loop_NTPase"/>
</dbReference>
<proteinExistence type="inferred from homology"/>
<gene>
    <name evidence="5" type="ORF">L490_0526</name>
</gene>
<evidence type="ECO:0000256" key="3">
    <source>
        <dbReference type="ARBA" id="ARBA00022840"/>
    </source>
</evidence>
<keyword evidence="6" id="KW-1185">Reference proteome</keyword>
<keyword evidence="3" id="KW-0067">ATP-binding</keyword>
<dbReference type="PROSITE" id="PS00662">
    <property type="entry name" value="T2SP_E"/>
    <property type="match status" value="1"/>
</dbReference>
<reference evidence="5 6" key="1">
    <citation type="submission" date="2014-03" db="EMBL/GenBank/DDBJ databases">
        <title>Genome sequence of Bordetella bronchiseptica.</title>
        <authorList>
            <person name="Harvill E."/>
            <person name="Goodfield L.L."/>
            <person name="Ivanov Y.V."/>
            <person name="Meyer J.A."/>
            <person name="Muse S.J."/>
            <person name="Jacobs N."/>
            <person name="Bendor L."/>
            <person name="Smallridge W.E."/>
            <person name="Brinkac L.M."/>
            <person name="Sanka R."/>
            <person name="Kim M."/>
            <person name="Losada L."/>
        </authorList>
    </citation>
    <scope>NUCLEOTIDE SEQUENCE [LARGE SCALE GENOMIC DNA]</scope>
    <source>
        <strain evidence="5 6">00-P-2796</strain>
    </source>
</reference>
<dbReference type="Gene3D" id="3.40.50.300">
    <property type="entry name" value="P-loop containing nucleotide triphosphate hydrolases"/>
    <property type="match status" value="1"/>
</dbReference>
<dbReference type="PANTHER" id="PTHR30258">
    <property type="entry name" value="TYPE II SECRETION SYSTEM PROTEIN GSPE-RELATED"/>
    <property type="match status" value="1"/>
</dbReference>